<keyword evidence="2" id="KW-1185">Reference proteome</keyword>
<reference evidence="1 2" key="1">
    <citation type="submission" date="2019-03" db="EMBL/GenBank/DDBJ databases">
        <title>Genomic Encyclopedia of Type Strains, Phase IV (KMG-IV): sequencing the most valuable type-strain genomes for metagenomic binning, comparative biology and taxonomic classification.</title>
        <authorList>
            <person name="Goeker M."/>
        </authorList>
    </citation>
    <scope>NUCLEOTIDE SEQUENCE [LARGE SCALE GENOMIC DNA]</scope>
    <source>
        <strain evidence="1 2">DSM 11170</strain>
    </source>
</reference>
<gene>
    <name evidence="1" type="ORF">EDD73_11827</name>
</gene>
<comment type="caution">
    <text evidence="1">The sequence shown here is derived from an EMBL/GenBank/DDBJ whole genome shotgun (WGS) entry which is preliminary data.</text>
</comment>
<evidence type="ECO:0000313" key="1">
    <source>
        <dbReference type="EMBL" id="TCP63484.1"/>
    </source>
</evidence>
<evidence type="ECO:0000313" key="2">
    <source>
        <dbReference type="Proteomes" id="UP000294813"/>
    </source>
</evidence>
<dbReference type="AlphaFoldDB" id="A0A4R2RKN0"/>
<dbReference type="RefSeq" id="WP_131919648.1">
    <property type="nucleotide sequence ID" value="NZ_JAOQNU010000017.1"/>
</dbReference>
<sequence>MDRETRDVVESLLDQVAYLQARVNQLRSSRRVLMTLLAAVDQERRIAEMRLAVRKQRRRQQRIVSEQRQGKIISLSRNSTKCGE</sequence>
<dbReference type="Proteomes" id="UP000294813">
    <property type="component" value="Unassembled WGS sequence"/>
</dbReference>
<accession>A0A4R2RKN0</accession>
<organism evidence="1 2">
    <name type="scientific">Heliophilum fasciatum</name>
    <dbReference type="NCBI Taxonomy" id="35700"/>
    <lineage>
        <taxon>Bacteria</taxon>
        <taxon>Bacillati</taxon>
        <taxon>Bacillota</taxon>
        <taxon>Clostridia</taxon>
        <taxon>Eubacteriales</taxon>
        <taxon>Heliobacteriaceae</taxon>
        <taxon>Heliophilum</taxon>
    </lineage>
</organism>
<proteinExistence type="predicted"/>
<protein>
    <submittedName>
        <fullName evidence="1">Uncharacterized protein</fullName>
    </submittedName>
</protein>
<name>A0A4R2RKN0_9FIRM</name>
<dbReference type="EMBL" id="SLXT01000018">
    <property type="protein sequence ID" value="TCP63484.1"/>
    <property type="molecule type" value="Genomic_DNA"/>
</dbReference>
<dbReference type="OrthoDB" id="2086309at2"/>